<dbReference type="Gramene" id="ERN12911">
    <property type="protein sequence ID" value="ERN12911"/>
    <property type="gene ID" value="AMTR_s00050p00192550"/>
</dbReference>
<dbReference type="HOGENOM" id="CLU_1519876_0_0_1"/>
<organism evidence="1 2">
    <name type="scientific">Amborella trichopoda</name>
    <dbReference type="NCBI Taxonomy" id="13333"/>
    <lineage>
        <taxon>Eukaryota</taxon>
        <taxon>Viridiplantae</taxon>
        <taxon>Streptophyta</taxon>
        <taxon>Embryophyta</taxon>
        <taxon>Tracheophyta</taxon>
        <taxon>Spermatophyta</taxon>
        <taxon>Magnoliopsida</taxon>
        <taxon>Amborellales</taxon>
        <taxon>Amborellaceae</taxon>
        <taxon>Amborella</taxon>
    </lineage>
</organism>
<sequence>MDLQQIQDPRPLDLPSSLSSSDPAFLLSLCQDVLSNTSISSLFSAIHSSSLYVLANRLTAEASMQTKLKNENLAHVSIPLSSSLNSIDFPPLPVGKSRSGHDSKVLMVANEELVITKPVDHAAVSVLIYRPRLVTPLAWTLPLIQHLLQRLMASHLPGTQLQIENPVRMIGRKICLP</sequence>
<keyword evidence="2" id="KW-1185">Reference proteome</keyword>
<gene>
    <name evidence="1" type="ORF">AMTR_s00050p00192550</name>
</gene>
<dbReference type="Proteomes" id="UP000017836">
    <property type="component" value="Unassembled WGS sequence"/>
</dbReference>
<protein>
    <submittedName>
        <fullName evidence="1">Uncharacterized protein</fullName>
    </submittedName>
</protein>
<proteinExistence type="predicted"/>
<evidence type="ECO:0000313" key="1">
    <source>
        <dbReference type="EMBL" id="ERN12911.1"/>
    </source>
</evidence>
<evidence type="ECO:0000313" key="2">
    <source>
        <dbReference type="Proteomes" id="UP000017836"/>
    </source>
</evidence>
<dbReference type="EMBL" id="KI392596">
    <property type="protein sequence ID" value="ERN12911.1"/>
    <property type="molecule type" value="Genomic_DNA"/>
</dbReference>
<dbReference type="AlphaFoldDB" id="W1PY94"/>
<accession>W1PY94</accession>
<name>W1PY94_AMBTC</name>
<reference evidence="2" key="1">
    <citation type="journal article" date="2013" name="Science">
        <title>The Amborella genome and the evolution of flowering plants.</title>
        <authorList>
            <consortium name="Amborella Genome Project"/>
        </authorList>
    </citation>
    <scope>NUCLEOTIDE SEQUENCE [LARGE SCALE GENOMIC DNA]</scope>
</reference>